<dbReference type="Proteomes" id="UP000053660">
    <property type="component" value="Unassembled WGS sequence"/>
</dbReference>
<evidence type="ECO:0000313" key="2">
    <source>
        <dbReference type="EMBL" id="KHJ86669.1"/>
    </source>
</evidence>
<gene>
    <name evidence="2" type="ORF">OESDEN_13573</name>
</gene>
<dbReference type="EMBL" id="KN559705">
    <property type="protein sequence ID" value="KHJ86669.1"/>
    <property type="molecule type" value="Genomic_DNA"/>
</dbReference>
<reference evidence="2 3" key="1">
    <citation type="submission" date="2014-03" db="EMBL/GenBank/DDBJ databases">
        <title>Draft genome of the hookworm Oesophagostomum dentatum.</title>
        <authorList>
            <person name="Mitreva M."/>
        </authorList>
    </citation>
    <scope>NUCLEOTIDE SEQUENCE [LARGE SCALE GENOMIC DNA]</scope>
    <source>
        <strain evidence="2 3">OD-Hann</strain>
    </source>
</reference>
<keyword evidence="3" id="KW-1185">Reference proteome</keyword>
<evidence type="ECO:0000256" key="1">
    <source>
        <dbReference type="SAM" id="MobiDB-lite"/>
    </source>
</evidence>
<sequence length="123" mass="13744">MITYLTSFNCCSISGTRQAQVNRAIEETKSRQMNAPTARAPARPQNSPGRTESIDVDKLNQLIRAVDKTWILPRLGSKDPIGSNFQYKKTCASIFKARHGACQQLGFGVMCFNYCHERGITDD</sequence>
<proteinExistence type="predicted"/>
<organism evidence="2 3">
    <name type="scientific">Oesophagostomum dentatum</name>
    <name type="common">Nodular worm</name>
    <dbReference type="NCBI Taxonomy" id="61180"/>
    <lineage>
        <taxon>Eukaryota</taxon>
        <taxon>Metazoa</taxon>
        <taxon>Ecdysozoa</taxon>
        <taxon>Nematoda</taxon>
        <taxon>Chromadorea</taxon>
        <taxon>Rhabditida</taxon>
        <taxon>Rhabditina</taxon>
        <taxon>Rhabditomorpha</taxon>
        <taxon>Strongyloidea</taxon>
        <taxon>Strongylidae</taxon>
        <taxon>Oesophagostomum</taxon>
    </lineage>
</organism>
<name>A0A0B1SP27_OESDE</name>
<dbReference type="OrthoDB" id="5803328at2759"/>
<evidence type="ECO:0000313" key="3">
    <source>
        <dbReference type="Proteomes" id="UP000053660"/>
    </source>
</evidence>
<accession>A0A0B1SP27</accession>
<dbReference type="AlphaFoldDB" id="A0A0B1SP27"/>
<feature type="region of interest" description="Disordered" evidence="1">
    <location>
        <begin position="28"/>
        <end position="54"/>
    </location>
</feature>
<protein>
    <submittedName>
        <fullName evidence="2">Uncharacterized protein</fullName>
    </submittedName>
</protein>